<feature type="region of interest" description="Disordered" evidence="1">
    <location>
        <begin position="231"/>
        <end position="251"/>
    </location>
</feature>
<feature type="compositionally biased region" description="Low complexity" evidence="1">
    <location>
        <begin position="65"/>
        <end position="76"/>
    </location>
</feature>
<keyword evidence="2" id="KW-0732">Signal</keyword>
<gene>
    <name evidence="3" type="ORF">NRO40_15305</name>
</gene>
<dbReference type="RefSeq" id="WP_198549325.1">
    <property type="nucleotide sequence ID" value="NZ_CP102332.1"/>
</dbReference>
<evidence type="ECO:0000256" key="2">
    <source>
        <dbReference type="SAM" id="SignalP"/>
    </source>
</evidence>
<reference evidence="3" key="1">
    <citation type="submission" date="2022-08" db="EMBL/GenBank/DDBJ databases">
        <title>Streptomyces changanensis sp. nov., an actinomycete isolated from soil.</title>
        <authorList>
            <person name="Wu H."/>
            <person name="Han L."/>
        </authorList>
    </citation>
    <scope>NUCLEOTIDE SEQUENCE</scope>
    <source>
        <strain evidence="3">HL-66</strain>
    </source>
</reference>
<feature type="signal peptide" evidence="2">
    <location>
        <begin position="1"/>
        <end position="24"/>
    </location>
</feature>
<feature type="compositionally biased region" description="Low complexity" evidence="1">
    <location>
        <begin position="100"/>
        <end position="110"/>
    </location>
</feature>
<evidence type="ECO:0000313" key="3">
    <source>
        <dbReference type="EMBL" id="UUS32050.1"/>
    </source>
</evidence>
<name>A0ABY5N898_9ACTN</name>
<proteinExistence type="predicted"/>
<keyword evidence="4" id="KW-1185">Reference proteome</keyword>
<evidence type="ECO:0000313" key="4">
    <source>
        <dbReference type="Proteomes" id="UP001060150"/>
    </source>
</evidence>
<evidence type="ECO:0000256" key="1">
    <source>
        <dbReference type="SAM" id="MobiDB-lite"/>
    </source>
</evidence>
<accession>A0ABY5N898</accession>
<protein>
    <submittedName>
        <fullName evidence="3">Uncharacterized protein</fullName>
    </submittedName>
</protein>
<feature type="chain" id="PRO_5046879804" evidence="2">
    <location>
        <begin position="25"/>
        <end position="251"/>
    </location>
</feature>
<sequence>MNLRMIGLGALVVAATLLPLVATAGPAGGPREAGFVTGGGPGPVAVAPPPGALSAHVPADTRPVPGTATDARPATGTGTGGTSADGSDGADGAESDGADASDAPDASDASGGSGRKGTPARRMTETADPSDATGAGRVTHCGPALVSPRGVEAQTCVVADGAATWARTYYRNTRGEELRAILSLMGPAGRTVRTHCVVPAVDEPGTCETPREEGRGGAEGYTAVAEFAAGGDPDGPLLLRSGSVRAPSRAG</sequence>
<organism evidence="3 4">
    <name type="scientific">Streptomyces changanensis</name>
    <dbReference type="NCBI Taxonomy" id="2964669"/>
    <lineage>
        <taxon>Bacteria</taxon>
        <taxon>Bacillati</taxon>
        <taxon>Actinomycetota</taxon>
        <taxon>Actinomycetes</taxon>
        <taxon>Kitasatosporales</taxon>
        <taxon>Streptomycetaceae</taxon>
        <taxon>Streptomyces</taxon>
    </lineage>
</organism>
<dbReference type="Proteomes" id="UP001060150">
    <property type="component" value="Chromosome"/>
</dbReference>
<dbReference type="EMBL" id="CP102332">
    <property type="protein sequence ID" value="UUS32050.1"/>
    <property type="molecule type" value="Genomic_DNA"/>
</dbReference>
<feature type="region of interest" description="Disordered" evidence="1">
    <location>
        <begin position="32"/>
        <end position="139"/>
    </location>
</feature>